<evidence type="ECO:0000313" key="1">
    <source>
        <dbReference type="EMBL" id="CAE0447851.1"/>
    </source>
</evidence>
<dbReference type="GO" id="GO:0019442">
    <property type="term" value="P:L-tryptophan catabolic process to acetyl-CoA"/>
    <property type="evidence" value="ECO:0007669"/>
    <property type="project" value="TreeGrafter"/>
</dbReference>
<reference evidence="1" key="1">
    <citation type="submission" date="2021-01" db="EMBL/GenBank/DDBJ databases">
        <authorList>
            <person name="Corre E."/>
            <person name="Pelletier E."/>
            <person name="Niang G."/>
            <person name="Scheremetjew M."/>
            <person name="Finn R."/>
            <person name="Kale V."/>
            <person name="Holt S."/>
            <person name="Cochrane G."/>
            <person name="Meng A."/>
            <person name="Brown T."/>
            <person name="Cohen L."/>
        </authorList>
    </citation>
    <scope>NUCLEOTIDE SEQUENCE</scope>
    <source>
        <strain evidence="1">GSBS06</strain>
    </source>
</reference>
<dbReference type="GO" id="GO:0004833">
    <property type="term" value="F:L-tryptophan 2,3-dioxygenase activity"/>
    <property type="evidence" value="ECO:0007669"/>
    <property type="project" value="InterPro"/>
</dbReference>
<dbReference type="Gene3D" id="1.10.287.3810">
    <property type="match status" value="1"/>
</dbReference>
<dbReference type="GO" id="GO:0020037">
    <property type="term" value="F:heme binding"/>
    <property type="evidence" value="ECO:0007669"/>
    <property type="project" value="InterPro"/>
</dbReference>
<protein>
    <submittedName>
        <fullName evidence="1">Uncharacterized protein</fullName>
    </submittedName>
</protein>
<dbReference type="PANTHER" id="PTHR10138">
    <property type="entry name" value="TRYPTOPHAN 2,3-DIOXYGENASE"/>
    <property type="match status" value="1"/>
</dbReference>
<dbReference type="GO" id="GO:0019441">
    <property type="term" value="P:L-tryptophan catabolic process to kynurenine"/>
    <property type="evidence" value="ECO:0007669"/>
    <property type="project" value="InterPro"/>
</dbReference>
<dbReference type="Gene3D" id="1.20.58.480">
    <property type="match status" value="1"/>
</dbReference>
<accession>A0A7S3PR53</accession>
<dbReference type="InterPro" id="IPR004981">
    <property type="entry name" value="Trp_2_3_dOase"/>
</dbReference>
<dbReference type="SUPFAM" id="SSF140959">
    <property type="entry name" value="Indolic compounds 2,3-dioxygenase-like"/>
    <property type="match status" value="1"/>
</dbReference>
<dbReference type="EMBL" id="HBIN01023155">
    <property type="protein sequence ID" value="CAE0447851.1"/>
    <property type="molecule type" value="Transcribed_RNA"/>
</dbReference>
<dbReference type="Pfam" id="PF03301">
    <property type="entry name" value="Trp_dioxygenase"/>
    <property type="match status" value="1"/>
</dbReference>
<proteinExistence type="predicted"/>
<name>A0A7S3PR53_9STRA</name>
<organism evidence="1">
    <name type="scientific">Aplanochytrium stocchinoi</name>
    <dbReference type="NCBI Taxonomy" id="215587"/>
    <lineage>
        <taxon>Eukaryota</taxon>
        <taxon>Sar</taxon>
        <taxon>Stramenopiles</taxon>
        <taxon>Bigyra</taxon>
        <taxon>Labyrinthulomycetes</taxon>
        <taxon>Thraustochytrida</taxon>
        <taxon>Thraustochytriidae</taxon>
        <taxon>Aplanochytrium</taxon>
    </lineage>
</organism>
<gene>
    <name evidence="1" type="ORF">ASTO00021_LOCUS17815</name>
</gene>
<dbReference type="PANTHER" id="PTHR10138:SF0">
    <property type="entry name" value="TRYPTOPHAN 2,3-DIOXYGENASE"/>
    <property type="match status" value="1"/>
</dbReference>
<dbReference type="GO" id="GO:0046872">
    <property type="term" value="F:metal ion binding"/>
    <property type="evidence" value="ECO:0007669"/>
    <property type="project" value="InterPro"/>
</dbReference>
<dbReference type="AlphaFoldDB" id="A0A7S3PR53"/>
<dbReference type="InterPro" id="IPR037217">
    <property type="entry name" value="Trp/Indoleamine_2_3_dOase-like"/>
</dbReference>
<sequence length="393" mass="45092">MTVVTFNCMEENKIDSKGMVLDGKHTLNSSSGGCPVVDHIGDVSKQCYYHDYLQLDTILSCQKLESVRVGRPAHDEHLFITVHQSHELWFKQIIHELDSVRSIFSEDFVSDENLGRACDRLGRIVLILDSLQSQLTVLESMSPMGFLEFRNLLAPASGFQSVQFRKIENMLGLRKESRITYQGKSYCSYLSKEHAAVVQQEEDFEKTLIALVDRWLSRMPVIVNHGVRFWSLYTDGVSRMMDDEKEAVLGSNMSEQLKREKLAEIENGKKQYLSIFTKESYMQRYKDKKFAVSFSALQAALFISVYKDESVLHVANRLLTYLQEIDSTLVAWRYRHALMVRRMLGIKSGTGGSSGFAYLRATANNHKIFQDLNTSSYLIPRMYIPNRKQIFGI</sequence>